<dbReference type="SUPFAM" id="SSF50969">
    <property type="entry name" value="YVTN repeat-like/Quinoprotein amine dehydrogenase"/>
    <property type="match status" value="1"/>
</dbReference>
<dbReference type="InterPro" id="IPR011044">
    <property type="entry name" value="Quino_amine_DH_bsu"/>
</dbReference>
<evidence type="ECO:0000256" key="1">
    <source>
        <dbReference type="SAM" id="MobiDB-lite"/>
    </source>
</evidence>
<dbReference type="Pfam" id="PF13449">
    <property type="entry name" value="Phytase-like"/>
    <property type="match status" value="1"/>
</dbReference>
<organism evidence="4 5">
    <name type="scientific">Streptomyces bathyalis</name>
    <dbReference type="NCBI Taxonomy" id="2710756"/>
    <lineage>
        <taxon>Bacteria</taxon>
        <taxon>Bacillati</taxon>
        <taxon>Actinomycetota</taxon>
        <taxon>Actinomycetes</taxon>
        <taxon>Kitasatosporales</taxon>
        <taxon>Streptomycetaceae</taxon>
        <taxon>Streptomyces</taxon>
    </lineage>
</organism>
<sequence>MNSLPEPERSAAVIIGVAGYTELKRLPAVANNRDRLKATLTDPEIFGLPEERCLVVPDPTYPKALRDPVVEAARQARDTLIVYYAGHGFMDDKGAFFLTLPDSSDGDPFTAVPYDWLRGAILKHSSAQRRIVILDCCYSGLALETMSDPATELPAAASINGSYLLTSVSENVQALSPKGEECTAFTGELTRALSEGVPDGGEFLTLDTIYGQVRHSLRAKGRPEPQEQDRGQIGRLPFVRNRAKDPSALPPPPPRPRRGCFVAAAVGVVLAAVAVPVTWKLAGDDQRSGRCSQHASLIGHSDQLDKVRYKGRRLAGLSSLTMDGPSRLLSLSDTATPSLYRLSLSSQDKAEVEIDGRTDLRRKDGSEYSGEDFDGEAVALERGGRTVLVASEAGPSVSRFDVRTGKLLTGFPVPERFGIAPQGDGQHSESFEAMALSPDGQFLYVGLESPLSGDGSRQGRSPVRILRYKGTPGGDYVPDRQFAYETGSGLRLADLVATGEDGDLLALERGYAEGQGNAVRMHRISLRDLPDVSRETSLAKAPSDVFAAKRPLFDLADCPASGADAPQKQSNPLLDNVEGAALGPVLTKGEHKGRRVLYLVSDDNASPKQVTRFYALAVAAP</sequence>
<dbReference type="InterPro" id="IPR011600">
    <property type="entry name" value="Pept_C14_caspase"/>
</dbReference>
<dbReference type="InterPro" id="IPR027372">
    <property type="entry name" value="Phytase-like_dom"/>
</dbReference>
<dbReference type="InterPro" id="IPR015943">
    <property type="entry name" value="WD40/YVTN_repeat-like_dom_sf"/>
</dbReference>
<reference evidence="5" key="1">
    <citation type="submission" date="2020-02" db="EMBL/GenBank/DDBJ databases">
        <title>Streptomyces sp. ASO4wet.</title>
        <authorList>
            <person name="Risdian C."/>
            <person name="Landwehr W."/>
            <person name="Schupp P."/>
            <person name="Wink J."/>
        </authorList>
    </citation>
    <scope>NUCLEOTIDE SEQUENCE [LARGE SCALE GENOMIC DNA]</scope>
    <source>
        <strain evidence="5">ASO4wet</strain>
    </source>
</reference>
<dbReference type="Gene3D" id="3.40.50.1460">
    <property type="match status" value="1"/>
</dbReference>
<dbReference type="Pfam" id="PF00656">
    <property type="entry name" value="Peptidase_C14"/>
    <property type="match status" value="1"/>
</dbReference>
<dbReference type="Gene3D" id="2.130.10.10">
    <property type="entry name" value="YVTN repeat-like/Quinoprotein amine dehydrogenase"/>
    <property type="match status" value="1"/>
</dbReference>
<protein>
    <submittedName>
        <fullName evidence="4">Uncharacterized protein</fullName>
    </submittedName>
</protein>
<dbReference type="AlphaFoldDB" id="A0A7T1WUB2"/>
<feature type="domain" description="Phytase-like" evidence="3">
    <location>
        <begin position="313"/>
        <end position="604"/>
    </location>
</feature>
<keyword evidence="5" id="KW-1185">Reference proteome</keyword>
<dbReference type="GO" id="GO:0006508">
    <property type="term" value="P:proteolysis"/>
    <property type="evidence" value="ECO:0007669"/>
    <property type="project" value="InterPro"/>
</dbReference>
<feature type="domain" description="Peptidase C14 caspase" evidence="2">
    <location>
        <begin position="10"/>
        <end position="224"/>
    </location>
</feature>
<dbReference type="KEGG" id="sbat:G4Z16_27120"/>
<evidence type="ECO:0000259" key="3">
    <source>
        <dbReference type="Pfam" id="PF13449"/>
    </source>
</evidence>
<evidence type="ECO:0000259" key="2">
    <source>
        <dbReference type="Pfam" id="PF00656"/>
    </source>
</evidence>
<dbReference type="PANTHER" id="PTHR37957">
    <property type="entry name" value="BLR7070 PROTEIN"/>
    <property type="match status" value="1"/>
</dbReference>
<feature type="compositionally biased region" description="Basic and acidic residues" evidence="1">
    <location>
        <begin position="221"/>
        <end position="232"/>
    </location>
</feature>
<dbReference type="PANTHER" id="PTHR37957:SF1">
    <property type="entry name" value="PHYTASE-LIKE DOMAIN-CONTAINING PROTEIN"/>
    <property type="match status" value="1"/>
</dbReference>
<dbReference type="SUPFAM" id="SSF52129">
    <property type="entry name" value="Caspase-like"/>
    <property type="match status" value="1"/>
</dbReference>
<dbReference type="EMBL" id="CP048882">
    <property type="protein sequence ID" value="QPP09476.1"/>
    <property type="molecule type" value="Genomic_DNA"/>
</dbReference>
<dbReference type="Proteomes" id="UP000595046">
    <property type="component" value="Chromosome"/>
</dbReference>
<feature type="region of interest" description="Disordered" evidence="1">
    <location>
        <begin position="217"/>
        <end position="256"/>
    </location>
</feature>
<accession>A0A7T1WUB2</accession>
<evidence type="ECO:0000313" key="5">
    <source>
        <dbReference type="Proteomes" id="UP000595046"/>
    </source>
</evidence>
<evidence type="ECO:0000313" key="4">
    <source>
        <dbReference type="EMBL" id="QPP09476.1"/>
    </source>
</evidence>
<name>A0A7T1WUB2_9ACTN</name>
<proteinExistence type="predicted"/>
<dbReference type="GO" id="GO:0004197">
    <property type="term" value="F:cysteine-type endopeptidase activity"/>
    <property type="evidence" value="ECO:0007669"/>
    <property type="project" value="InterPro"/>
</dbReference>
<dbReference type="InterPro" id="IPR029030">
    <property type="entry name" value="Caspase-like_dom_sf"/>
</dbReference>
<dbReference type="RefSeq" id="WP_197353252.1">
    <property type="nucleotide sequence ID" value="NZ_CP048882.1"/>
</dbReference>
<dbReference type="NCBIfam" id="NF047832">
    <property type="entry name" value="caspase_w_EACC1"/>
    <property type="match status" value="1"/>
</dbReference>
<gene>
    <name evidence="4" type="ORF">G4Z16_27120</name>
</gene>